<evidence type="ECO:0000313" key="4">
    <source>
        <dbReference type="Proteomes" id="UP001143543"/>
    </source>
</evidence>
<protein>
    <recommendedName>
        <fullName evidence="2">DUF4168 domain-containing protein</fullName>
    </recommendedName>
</protein>
<accession>A0ABQ5MMJ8</accession>
<feature type="domain" description="DUF4168" evidence="2">
    <location>
        <begin position="86"/>
        <end position="141"/>
    </location>
</feature>
<reference evidence="3" key="1">
    <citation type="submission" date="2022-07" db="EMBL/GenBank/DDBJ databases">
        <title>Taxonomy of Novel Oxalotrophic and Methylotrophic Bacteria.</title>
        <authorList>
            <person name="Sahin N."/>
            <person name="Tani A."/>
        </authorList>
    </citation>
    <scope>NUCLEOTIDE SEQUENCE</scope>
    <source>
        <strain evidence="3">Y10</strain>
    </source>
</reference>
<evidence type="ECO:0000259" key="2">
    <source>
        <dbReference type="Pfam" id="PF13767"/>
    </source>
</evidence>
<name>A0ABQ5MMJ8_9FLAO</name>
<dbReference type="Pfam" id="PF13767">
    <property type="entry name" value="DUF4168"/>
    <property type="match status" value="1"/>
</dbReference>
<dbReference type="EMBL" id="BRVO01000004">
    <property type="protein sequence ID" value="GLB50572.1"/>
    <property type="molecule type" value="Genomic_DNA"/>
</dbReference>
<comment type="caution">
    <text evidence="3">The sequence shown here is derived from an EMBL/GenBank/DDBJ whole genome shotgun (WGS) entry which is preliminary data.</text>
</comment>
<dbReference type="InterPro" id="IPR025433">
    <property type="entry name" value="DUF4168"/>
</dbReference>
<dbReference type="Proteomes" id="UP001143543">
    <property type="component" value="Unassembled WGS sequence"/>
</dbReference>
<feature type="signal peptide" evidence="1">
    <location>
        <begin position="1"/>
        <end position="25"/>
    </location>
</feature>
<keyword evidence="1" id="KW-0732">Signal</keyword>
<feature type="chain" id="PRO_5046338894" description="DUF4168 domain-containing protein" evidence="1">
    <location>
        <begin position="26"/>
        <end position="158"/>
    </location>
</feature>
<sequence>MRKFLSVKLCMLLSVFGLLSMTAQTTTEVSNEDLGTFADVYMAIQMENMKIQQDMVKVVEDSGLSVERFQVIQQAQVNPDATVDATEEEMKSFETVMGKLEAMQPALEAKMTQIVTANGMTIDTYQALAGKIQASTELQQKLQTLITERVSALEKTQG</sequence>
<dbReference type="RefSeq" id="WP_281766207.1">
    <property type="nucleotide sequence ID" value="NZ_BRVO01000004.1"/>
</dbReference>
<gene>
    <name evidence="3" type="ORF">Y10_29400</name>
</gene>
<keyword evidence="4" id="KW-1185">Reference proteome</keyword>
<proteinExistence type="predicted"/>
<evidence type="ECO:0000256" key="1">
    <source>
        <dbReference type="SAM" id="SignalP"/>
    </source>
</evidence>
<evidence type="ECO:0000313" key="3">
    <source>
        <dbReference type="EMBL" id="GLB50572.1"/>
    </source>
</evidence>
<organism evidence="3 4">
    <name type="scientific">Neptunitalea lumnitzerae</name>
    <dbReference type="NCBI Taxonomy" id="2965509"/>
    <lineage>
        <taxon>Bacteria</taxon>
        <taxon>Pseudomonadati</taxon>
        <taxon>Bacteroidota</taxon>
        <taxon>Flavobacteriia</taxon>
        <taxon>Flavobacteriales</taxon>
        <taxon>Flavobacteriaceae</taxon>
        <taxon>Neptunitalea</taxon>
    </lineage>
</organism>